<dbReference type="Gene3D" id="2.60.40.770">
    <property type="match status" value="1"/>
</dbReference>
<dbReference type="InterPro" id="IPR000668">
    <property type="entry name" value="Peptidase_C1A_C"/>
</dbReference>
<keyword evidence="10" id="KW-1185">Reference proteome</keyword>
<sequence length="1185" mass="132738">MGDGKLRNSFLALSLFFALCPPSTVSRDAVRDQYEGWIARHGRTYKDKKEKEQRFKIYQSNFLKISKFNAEDHGYKLTDNRFADMTNEEFRAKHMCLTDDPQTPPPVKVETVDISSNSSHSMKRHVPEHLDWRKKGAVTGVRNQGQCGSCWAFSAVAAIEGITYIKTGKLIPLSEQELVDCDINGKNHGCSGGFMQNAFEFVRSNHGLTSESKYPYRGFQEECRGNLLHDHVSNISGYKAVTARSEHSLLEAVAKQPVSVAIDAGGFGFQFYSHGIFDGPCGSSLNHGVLAVGYGTTDKDKFWIVKNSWGAGWGEDGYIRMSRDVLDSEGLCGIATRASYPTKYSKPFCLLQAKLKKDSIPSRPRSPQEHNSSRRHLHITSVLEHNCTTIIMPFFLLFCVVTAATCLLLTCPVHANQIEYCDKKASYQVTVKGVEINPNPIARGQPATFKISAITGGGITKGKLVIDVKYFGMHIHQETLDLCEETSCPVSTGDFLLSHQQTLPSFTPPLMNGTVYLVPYRWWRAARASDRESAAADGAEGTPYAAAPAASSSAAAVGSDIVFDLQRCEDGELNRGVADGEGGSGRCYALIRGDMWSLAIRWHNEASSKIENSGTSSLSEDAADDVYPVMLRISAVQGTNVLTVKICKKDNNNENYNRACKLFTVDSEVVYIWDFSGQINFIIMNGWNGMLQDGRHQLENEGELASAFGQLLRKLWAPENTPIAPHVFKAKLASFAPQFYGFSQHDCQELLAFLLDGLHEDLNRIKNKPYFEIKDASGRPDEEVADEYWSNHFARNDSIIVDLCHGQYRSTLVCPVCNKSSVTFDPFMYLSLPLPSTTVRTMTVTVFSTDGLSRPSSYTVNVPKSGNCKDFVQALSVACSLKHDESLLVAEVFFNQVIRFLEDPSDSLSLIRDGDQLAAYRLSKDLEDLPLIVFMHQSMDEHYFNSSTDKRWKSFGVPLITRLPNASTGSTILELFLKLLNPFLIPKESAFDIEQDGSNSLNEIAKIDEDSHLLDVERTEEGEYLHDGFQFYLTDENCQAMLSKIEMDDSISLTGYQRKLYVLVCWHEKTMGQYDIDLLNTLTVVYKFGLFAKRPQESVSLYSCLEAFLKEEPLGPEDMWYCPSCKKHQQACKKLDLWRLPEHEGERCWYDFDDQHVLPISEDIVKSSAAYVLFYQRVQTSSSDA</sequence>
<evidence type="ECO:0000313" key="9">
    <source>
        <dbReference type="EMBL" id="URD92154.1"/>
    </source>
</evidence>
<dbReference type="InterPro" id="IPR028889">
    <property type="entry name" value="USP"/>
</dbReference>
<dbReference type="Proteomes" id="UP001055439">
    <property type="component" value="Chromosome 3"/>
</dbReference>
<proteinExistence type="inferred from homology"/>
<dbReference type="Pfam" id="PF08246">
    <property type="entry name" value="Inhibitor_I29"/>
    <property type="match status" value="1"/>
</dbReference>
<keyword evidence="3 7" id="KW-0732">Signal</keyword>
<evidence type="ECO:0000256" key="1">
    <source>
        <dbReference type="ARBA" id="ARBA00008455"/>
    </source>
</evidence>
<dbReference type="PROSITE" id="PS00139">
    <property type="entry name" value="THIOL_PROTEASE_CYS"/>
    <property type="match status" value="1"/>
</dbReference>
<dbReference type="GO" id="GO:0016579">
    <property type="term" value="P:protein deubiquitination"/>
    <property type="evidence" value="ECO:0007669"/>
    <property type="project" value="InterPro"/>
</dbReference>
<evidence type="ECO:0000256" key="6">
    <source>
        <dbReference type="ARBA" id="ARBA00023157"/>
    </source>
</evidence>
<dbReference type="PANTHER" id="PTHR12411">
    <property type="entry name" value="CYSTEINE PROTEASE FAMILY C1-RELATED"/>
    <property type="match status" value="1"/>
</dbReference>
<evidence type="ECO:0000313" key="10">
    <source>
        <dbReference type="Proteomes" id="UP001055439"/>
    </source>
</evidence>
<feature type="chain" id="PRO_5039505403" evidence="7">
    <location>
        <begin position="27"/>
        <end position="1185"/>
    </location>
</feature>
<gene>
    <name evidence="9" type="ORF">MUK42_01638</name>
</gene>
<dbReference type="InterPro" id="IPR038765">
    <property type="entry name" value="Papain-like_cys_pep_sf"/>
</dbReference>
<evidence type="ECO:0000259" key="8">
    <source>
        <dbReference type="PROSITE" id="PS50235"/>
    </source>
</evidence>
<dbReference type="GO" id="GO:0004843">
    <property type="term" value="F:cysteine-type deubiquitinase activity"/>
    <property type="evidence" value="ECO:0007669"/>
    <property type="project" value="InterPro"/>
</dbReference>
<evidence type="ECO:0000256" key="3">
    <source>
        <dbReference type="ARBA" id="ARBA00022729"/>
    </source>
</evidence>
<dbReference type="InterPro" id="IPR025661">
    <property type="entry name" value="Pept_asp_AS"/>
</dbReference>
<organism evidence="9 10">
    <name type="scientific">Musa troglodytarum</name>
    <name type="common">fe'i banana</name>
    <dbReference type="NCBI Taxonomy" id="320322"/>
    <lineage>
        <taxon>Eukaryota</taxon>
        <taxon>Viridiplantae</taxon>
        <taxon>Streptophyta</taxon>
        <taxon>Embryophyta</taxon>
        <taxon>Tracheophyta</taxon>
        <taxon>Spermatophyta</taxon>
        <taxon>Magnoliopsida</taxon>
        <taxon>Liliopsida</taxon>
        <taxon>Zingiberales</taxon>
        <taxon>Musaceae</taxon>
        <taxon>Musa</taxon>
    </lineage>
</organism>
<dbReference type="Gene3D" id="3.90.70.10">
    <property type="entry name" value="Cysteine proteinases"/>
    <property type="match status" value="4"/>
</dbReference>
<dbReference type="SUPFAM" id="SSF54001">
    <property type="entry name" value="Cysteine proteinases"/>
    <property type="match status" value="2"/>
</dbReference>
<dbReference type="Pfam" id="PF25242">
    <property type="entry name" value="Ubiquitin_UBP8"/>
    <property type="match status" value="1"/>
</dbReference>
<dbReference type="EMBL" id="CP097505">
    <property type="protein sequence ID" value="URD92154.1"/>
    <property type="molecule type" value="Genomic_DNA"/>
</dbReference>
<comment type="similarity">
    <text evidence="1">Belongs to the peptidase C1 family.</text>
</comment>
<dbReference type="InterPro" id="IPR013128">
    <property type="entry name" value="Peptidase_C1A"/>
</dbReference>
<dbReference type="InterPro" id="IPR057372">
    <property type="entry name" value="Ubiquitin_UBP8/5"/>
</dbReference>
<dbReference type="FunFam" id="3.90.70.10:FF:000023">
    <property type="entry name" value="Senescence-specific cysteine protease SAG39"/>
    <property type="match status" value="1"/>
</dbReference>
<dbReference type="Pfam" id="PF02221">
    <property type="entry name" value="E1_DerP2_DerF2"/>
    <property type="match status" value="1"/>
</dbReference>
<dbReference type="SUPFAM" id="SSF81296">
    <property type="entry name" value="E set domains"/>
    <property type="match status" value="1"/>
</dbReference>
<dbReference type="GO" id="GO:0006508">
    <property type="term" value="P:proteolysis"/>
    <property type="evidence" value="ECO:0007669"/>
    <property type="project" value="UniProtKB-KW"/>
</dbReference>
<keyword evidence="6" id="KW-1015">Disulfide bond</keyword>
<dbReference type="InterPro" id="IPR039417">
    <property type="entry name" value="Peptidase_C1A_papain-like"/>
</dbReference>
<dbReference type="SMART" id="SM00848">
    <property type="entry name" value="Inhibitor_I29"/>
    <property type="match status" value="1"/>
</dbReference>
<dbReference type="Pfam" id="PF00443">
    <property type="entry name" value="UCH"/>
    <property type="match status" value="1"/>
</dbReference>
<dbReference type="InterPro" id="IPR003172">
    <property type="entry name" value="ML_dom"/>
</dbReference>
<dbReference type="InterPro" id="IPR001394">
    <property type="entry name" value="Peptidase_C19_UCH"/>
</dbReference>
<feature type="signal peptide" evidence="7">
    <location>
        <begin position="1"/>
        <end position="26"/>
    </location>
</feature>
<feature type="domain" description="USP" evidence="8">
    <location>
        <begin position="651"/>
        <end position="1178"/>
    </location>
</feature>
<dbReference type="OrthoDB" id="292964at2759"/>
<dbReference type="InterPro" id="IPR013201">
    <property type="entry name" value="Prot_inhib_I29"/>
</dbReference>
<dbReference type="InterPro" id="IPR000169">
    <property type="entry name" value="Pept_cys_AS"/>
</dbReference>
<dbReference type="PROSITE" id="PS00639">
    <property type="entry name" value="THIOL_PROTEASE_HIS"/>
    <property type="match status" value="1"/>
</dbReference>
<dbReference type="PRINTS" id="PR00705">
    <property type="entry name" value="PAPAIN"/>
</dbReference>
<dbReference type="PROSITE" id="PS00640">
    <property type="entry name" value="THIOL_PROTEASE_ASN"/>
    <property type="match status" value="1"/>
</dbReference>
<evidence type="ECO:0000256" key="7">
    <source>
        <dbReference type="SAM" id="SignalP"/>
    </source>
</evidence>
<keyword evidence="5" id="KW-0788">Thiol protease</keyword>
<accession>A0A9E7FA07</accession>
<keyword evidence="4 9" id="KW-0378">Hydrolase</keyword>
<dbReference type="SMART" id="SM00645">
    <property type="entry name" value="Pept_C1"/>
    <property type="match status" value="1"/>
</dbReference>
<dbReference type="CDD" id="cd02248">
    <property type="entry name" value="Peptidase_C1A"/>
    <property type="match status" value="1"/>
</dbReference>
<evidence type="ECO:0000256" key="2">
    <source>
        <dbReference type="ARBA" id="ARBA00022670"/>
    </source>
</evidence>
<dbReference type="SMART" id="SM00737">
    <property type="entry name" value="ML"/>
    <property type="match status" value="1"/>
</dbReference>
<dbReference type="AlphaFoldDB" id="A0A9E7FA07"/>
<dbReference type="PROSITE" id="PS50235">
    <property type="entry name" value="USP_3"/>
    <property type="match status" value="1"/>
</dbReference>
<dbReference type="Pfam" id="PF00112">
    <property type="entry name" value="Peptidase_C1"/>
    <property type="match status" value="1"/>
</dbReference>
<protein>
    <submittedName>
        <fullName evidence="9">Ubiquitin carboxyl-terminal hydrolase</fullName>
    </submittedName>
</protein>
<keyword evidence="2" id="KW-0645">Protease</keyword>
<dbReference type="InterPro" id="IPR025660">
    <property type="entry name" value="Pept_his_AS"/>
</dbReference>
<reference evidence="9" key="1">
    <citation type="submission" date="2022-05" db="EMBL/GenBank/DDBJ databases">
        <title>The Musa troglodytarum L. genome provides insights into the mechanism of non-climacteric behaviour and enrichment of carotenoids.</title>
        <authorList>
            <person name="Wang J."/>
        </authorList>
    </citation>
    <scope>NUCLEOTIDE SEQUENCE</scope>
    <source>
        <tissue evidence="9">Leaf</tissue>
    </source>
</reference>
<dbReference type="InterPro" id="IPR014756">
    <property type="entry name" value="Ig_E-set"/>
</dbReference>
<name>A0A9E7FA07_9LILI</name>
<evidence type="ECO:0000256" key="5">
    <source>
        <dbReference type="ARBA" id="ARBA00022807"/>
    </source>
</evidence>
<evidence type="ECO:0000256" key="4">
    <source>
        <dbReference type="ARBA" id="ARBA00022801"/>
    </source>
</evidence>